<comment type="caution">
    <text evidence="1">The sequence shown here is derived from an EMBL/GenBank/DDBJ whole genome shotgun (WGS) entry which is preliminary data.</text>
</comment>
<proteinExistence type="predicted"/>
<evidence type="ECO:0000313" key="2">
    <source>
        <dbReference type="Proteomes" id="UP000241587"/>
    </source>
</evidence>
<sequence length="160" mass="17808">MFEAFEEDIRVIAAGEHPIITPDWLNDDFSVLSTIDAEYAEDIDIKLLHAIGGHLAEVVRGNEQLLEVITKDDMLNRFYMESYASIPTNKFVGDVMKHLTFKYPRAKVLEIGDSTGMSGVGPSILFYNADETFAHVVTSELEAIQLQHQFATSLTGTPAE</sequence>
<dbReference type="Proteomes" id="UP000241587">
    <property type="component" value="Unassembled WGS sequence"/>
</dbReference>
<reference evidence="1 2" key="1">
    <citation type="submission" date="2018-02" db="EMBL/GenBank/DDBJ databases">
        <title>Fusarium culmorum secondary metabolites in fungal-bacterial-plant interactions.</title>
        <authorList>
            <person name="Schmidt R."/>
        </authorList>
    </citation>
    <scope>NUCLEOTIDE SEQUENCE [LARGE SCALE GENOMIC DNA]</scope>
    <source>
        <strain evidence="1 2">PV</strain>
    </source>
</reference>
<organism evidence="1 2">
    <name type="scientific">Fusarium culmorum</name>
    <dbReference type="NCBI Taxonomy" id="5516"/>
    <lineage>
        <taxon>Eukaryota</taxon>
        <taxon>Fungi</taxon>
        <taxon>Dikarya</taxon>
        <taxon>Ascomycota</taxon>
        <taxon>Pezizomycotina</taxon>
        <taxon>Sordariomycetes</taxon>
        <taxon>Hypocreomycetidae</taxon>
        <taxon>Hypocreales</taxon>
        <taxon>Nectriaceae</taxon>
        <taxon>Fusarium</taxon>
    </lineage>
</organism>
<dbReference type="EMBL" id="PVEM01000004">
    <property type="protein sequence ID" value="PTD08714.1"/>
    <property type="molecule type" value="Genomic_DNA"/>
</dbReference>
<accession>A0A2T4GYT9</accession>
<protein>
    <submittedName>
        <fullName evidence="1">Uncharacterized protein</fullName>
    </submittedName>
</protein>
<name>A0A2T4GYT9_FUSCU</name>
<dbReference type="OrthoDB" id="5245083at2759"/>
<gene>
    <name evidence="1" type="ORF">FCULG_00010959</name>
</gene>
<dbReference type="OMA" id="TMAMNTH"/>
<dbReference type="AlphaFoldDB" id="A0A2T4GYT9"/>
<evidence type="ECO:0000313" key="1">
    <source>
        <dbReference type="EMBL" id="PTD08714.1"/>
    </source>
</evidence>
<keyword evidence="2" id="KW-1185">Reference proteome</keyword>